<dbReference type="SMART" id="SM00421">
    <property type="entry name" value="HTH_LUXR"/>
    <property type="match status" value="1"/>
</dbReference>
<keyword evidence="2 6" id="KW-0597">Phosphoprotein</keyword>
<dbReference type="PROSITE" id="PS50110">
    <property type="entry name" value="RESPONSE_REGULATORY"/>
    <property type="match status" value="1"/>
</dbReference>
<evidence type="ECO:0000313" key="9">
    <source>
        <dbReference type="EMBL" id="RUL46524.1"/>
    </source>
</evidence>
<dbReference type="GO" id="GO:0000160">
    <property type="term" value="P:phosphorelay signal transduction system"/>
    <property type="evidence" value="ECO:0007669"/>
    <property type="project" value="InterPro"/>
</dbReference>
<comment type="subcellular location">
    <subcellularLocation>
        <location evidence="1">Cytoplasm</location>
    </subcellularLocation>
</comment>
<name>A0A3S0QMP3_9BACI</name>
<dbReference type="PANTHER" id="PTHR43214:SF43">
    <property type="entry name" value="TWO-COMPONENT RESPONSE REGULATOR"/>
    <property type="match status" value="1"/>
</dbReference>
<feature type="domain" description="Response regulatory" evidence="8">
    <location>
        <begin position="3"/>
        <end position="119"/>
    </location>
</feature>
<sequence>MIRVLIVDDHHVVRRGLLFFLKTQKDIEVVGEAKNGLEAVELVEALQPDIVLMDLVMPEMDGISATRKIKSKWPAINILMLTSFSDKDHVLPALEAGAAGYQLKDIEPDDLVNSIRQIMSGENILHPVANSQLEKTLREEENLPHVKNTLTPREKDVLAELTKGKSNREIASSLFVTEKTVKTHISNIFTKLEVQDRTQAALYAVKHGLTEVSGPIEN</sequence>
<dbReference type="Pfam" id="PF00196">
    <property type="entry name" value="GerE"/>
    <property type="match status" value="1"/>
</dbReference>
<dbReference type="Proteomes" id="UP000287910">
    <property type="component" value="Unassembled WGS sequence"/>
</dbReference>
<comment type="caution">
    <text evidence="9">The sequence shown here is derived from an EMBL/GenBank/DDBJ whole genome shotgun (WGS) entry which is preliminary data.</text>
</comment>
<evidence type="ECO:0000256" key="1">
    <source>
        <dbReference type="ARBA" id="ARBA00004496"/>
    </source>
</evidence>
<dbReference type="PRINTS" id="PR00038">
    <property type="entry name" value="HTHLUXR"/>
</dbReference>
<dbReference type="InterPro" id="IPR011006">
    <property type="entry name" value="CheY-like_superfamily"/>
</dbReference>
<dbReference type="InterPro" id="IPR058245">
    <property type="entry name" value="NreC/VraR/RcsB-like_REC"/>
</dbReference>
<reference evidence="9 10" key="1">
    <citation type="submission" date="2018-12" db="EMBL/GenBank/DDBJ databases">
        <title>Lysinibacillus antri sp. nov., isolated from a cave soil.</title>
        <authorList>
            <person name="Narsing Rao M.P."/>
            <person name="Zhang H."/>
            <person name="Dong Z.-Y."/>
            <person name="Niu X.-K."/>
            <person name="Zhang K."/>
            <person name="Fang B.-Z."/>
            <person name="Kang Y.-Q."/>
            <person name="Xiao M."/>
            <person name="Li W.-J."/>
        </authorList>
    </citation>
    <scope>NUCLEOTIDE SEQUENCE [LARGE SCALE GENOMIC DNA]</scope>
    <source>
        <strain evidence="9 10">SYSU K30002</strain>
    </source>
</reference>
<organism evidence="9 10">
    <name type="scientific">Lysinibacillus antri</name>
    <dbReference type="NCBI Taxonomy" id="2498145"/>
    <lineage>
        <taxon>Bacteria</taxon>
        <taxon>Bacillati</taxon>
        <taxon>Bacillota</taxon>
        <taxon>Bacilli</taxon>
        <taxon>Bacillales</taxon>
        <taxon>Bacillaceae</taxon>
        <taxon>Lysinibacillus</taxon>
    </lineage>
</organism>
<dbReference type="SUPFAM" id="SSF46894">
    <property type="entry name" value="C-terminal effector domain of the bipartite response regulators"/>
    <property type="match status" value="1"/>
</dbReference>
<dbReference type="Pfam" id="PF00072">
    <property type="entry name" value="Response_reg"/>
    <property type="match status" value="1"/>
</dbReference>
<gene>
    <name evidence="9" type="ORF">EK386_19085</name>
</gene>
<dbReference type="PANTHER" id="PTHR43214">
    <property type="entry name" value="TWO-COMPONENT RESPONSE REGULATOR"/>
    <property type="match status" value="1"/>
</dbReference>
<dbReference type="EMBL" id="RYYR01000045">
    <property type="protein sequence ID" value="RUL46524.1"/>
    <property type="molecule type" value="Genomic_DNA"/>
</dbReference>
<dbReference type="GO" id="GO:0005737">
    <property type="term" value="C:cytoplasm"/>
    <property type="evidence" value="ECO:0007669"/>
    <property type="project" value="UniProtKB-SubCell"/>
</dbReference>
<dbReference type="PROSITE" id="PS50043">
    <property type="entry name" value="HTH_LUXR_2"/>
    <property type="match status" value="1"/>
</dbReference>
<dbReference type="CDD" id="cd06170">
    <property type="entry name" value="LuxR_C_like"/>
    <property type="match status" value="1"/>
</dbReference>
<dbReference type="AlphaFoldDB" id="A0A3S0QMP3"/>
<evidence type="ECO:0000256" key="3">
    <source>
        <dbReference type="ARBA" id="ARBA00023015"/>
    </source>
</evidence>
<proteinExistence type="predicted"/>
<dbReference type="PROSITE" id="PS00622">
    <property type="entry name" value="HTH_LUXR_1"/>
    <property type="match status" value="1"/>
</dbReference>
<keyword evidence="5" id="KW-0804">Transcription</keyword>
<evidence type="ECO:0000313" key="10">
    <source>
        <dbReference type="Proteomes" id="UP000287910"/>
    </source>
</evidence>
<dbReference type="CDD" id="cd17535">
    <property type="entry name" value="REC_NarL-like"/>
    <property type="match status" value="1"/>
</dbReference>
<dbReference type="RefSeq" id="WP_126660776.1">
    <property type="nucleotide sequence ID" value="NZ_RYYR01000045.1"/>
</dbReference>
<dbReference type="SUPFAM" id="SSF52172">
    <property type="entry name" value="CheY-like"/>
    <property type="match status" value="1"/>
</dbReference>
<feature type="modified residue" description="4-aspartylphosphate" evidence="6">
    <location>
        <position position="54"/>
    </location>
</feature>
<evidence type="ECO:0000256" key="6">
    <source>
        <dbReference type="PROSITE-ProRule" id="PRU00169"/>
    </source>
</evidence>
<dbReference type="InterPro" id="IPR016032">
    <property type="entry name" value="Sig_transdc_resp-reg_C-effctor"/>
</dbReference>
<dbReference type="InterPro" id="IPR039420">
    <property type="entry name" value="WalR-like"/>
</dbReference>
<dbReference type="InterPro" id="IPR001789">
    <property type="entry name" value="Sig_transdc_resp-reg_receiver"/>
</dbReference>
<dbReference type="GO" id="GO:0006355">
    <property type="term" value="P:regulation of DNA-templated transcription"/>
    <property type="evidence" value="ECO:0007669"/>
    <property type="project" value="InterPro"/>
</dbReference>
<evidence type="ECO:0000256" key="5">
    <source>
        <dbReference type="ARBA" id="ARBA00023163"/>
    </source>
</evidence>
<keyword evidence="3" id="KW-0805">Transcription regulation</keyword>
<dbReference type="Gene3D" id="3.40.50.2300">
    <property type="match status" value="1"/>
</dbReference>
<protein>
    <submittedName>
        <fullName evidence="9">Response regulator transcription factor</fullName>
    </submittedName>
</protein>
<keyword evidence="4" id="KW-0238">DNA-binding</keyword>
<dbReference type="GO" id="GO:0003677">
    <property type="term" value="F:DNA binding"/>
    <property type="evidence" value="ECO:0007669"/>
    <property type="project" value="UniProtKB-KW"/>
</dbReference>
<evidence type="ECO:0000256" key="4">
    <source>
        <dbReference type="ARBA" id="ARBA00023125"/>
    </source>
</evidence>
<dbReference type="InterPro" id="IPR000792">
    <property type="entry name" value="Tscrpt_reg_LuxR_C"/>
</dbReference>
<evidence type="ECO:0000256" key="2">
    <source>
        <dbReference type="ARBA" id="ARBA00022553"/>
    </source>
</evidence>
<keyword evidence="10" id="KW-1185">Reference proteome</keyword>
<dbReference type="SMART" id="SM00448">
    <property type="entry name" value="REC"/>
    <property type="match status" value="1"/>
</dbReference>
<evidence type="ECO:0000259" key="8">
    <source>
        <dbReference type="PROSITE" id="PS50110"/>
    </source>
</evidence>
<evidence type="ECO:0000259" key="7">
    <source>
        <dbReference type="PROSITE" id="PS50043"/>
    </source>
</evidence>
<feature type="domain" description="HTH luxR-type" evidence="7">
    <location>
        <begin position="143"/>
        <end position="208"/>
    </location>
</feature>
<accession>A0A3S0QMP3</accession>